<accession>A0A9P9EKQ3</accession>
<feature type="signal peptide" evidence="1">
    <location>
        <begin position="1"/>
        <end position="22"/>
    </location>
</feature>
<dbReference type="AlphaFoldDB" id="A0A9P9EKQ3"/>
<keyword evidence="1" id="KW-0732">Signal</keyword>
<evidence type="ECO:0000313" key="3">
    <source>
        <dbReference type="Proteomes" id="UP000700596"/>
    </source>
</evidence>
<name>A0A9P9EKQ3_9PLEO</name>
<sequence>MRATIATTYILSSFAVASTALGLTPRQNPPPGPNESLQIVWYQDTETNTTDFRAYSGPYGTAVSPCVESKTPNYQLRATAFTYVPENKVATSLNQVYIGKFKLNYFQEKDKPYHCEFQTVGDPMRIICANEKGELANPRFAKCTKEDAIAKTDDACGAKVKFIRVAKCEWFTKQ</sequence>
<keyword evidence="3" id="KW-1185">Reference proteome</keyword>
<dbReference type="EMBL" id="JAGMWT010000001">
    <property type="protein sequence ID" value="KAH7139237.1"/>
    <property type="molecule type" value="Genomic_DNA"/>
</dbReference>
<reference evidence="2" key="1">
    <citation type="journal article" date="2021" name="Nat. Commun.">
        <title>Genetic determinants of endophytism in the Arabidopsis root mycobiome.</title>
        <authorList>
            <person name="Mesny F."/>
            <person name="Miyauchi S."/>
            <person name="Thiergart T."/>
            <person name="Pickel B."/>
            <person name="Atanasova L."/>
            <person name="Karlsson M."/>
            <person name="Huettel B."/>
            <person name="Barry K.W."/>
            <person name="Haridas S."/>
            <person name="Chen C."/>
            <person name="Bauer D."/>
            <person name="Andreopoulos W."/>
            <person name="Pangilinan J."/>
            <person name="LaButti K."/>
            <person name="Riley R."/>
            <person name="Lipzen A."/>
            <person name="Clum A."/>
            <person name="Drula E."/>
            <person name="Henrissat B."/>
            <person name="Kohler A."/>
            <person name="Grigoriev I.V."/>
            <person name="Martin F.M."/>
            <person name="Hacquard S."/>
        </authorList>
    </citation>
    <scope>NUCLEOTIDE SEQUENCE</scope>
    <source>
        <strain evidence="2">MPI-CAGE-CH-0243</strain>
    </source>
</reference>
<gene>
    <name evidence="2" type="ORF">B0J11DRAFT_38737</name>
</gene>
<dbReference type="Proteomes" id="UP000700596">
    <property type="component" value="Unassembled WGS sequence"/>
</dbReference>
<evidence type="ECO:0000313" key="2">
    <source>
        <dbReference type="EMBL" id="KAH7139237.1"/>
    </source>
</evidence>
<feature type="chain" id="PRO_5040508299" evidence="1">
    <location>
        <begin position="23"/>
        <end position="174"/>
    </location>
</feature>
<organism evidence="2 3">
    <name type="scientific">Dendryphion nanum</name>
    <dbReference type="NCBI Taxonomy" id="256645"/>
    <lineage>
        <taxon>Eukaryota</taxon>
        <taxon>Fungi</taxon>
        <taxon>Dikarya</taxon>
        <taxon>Ascomycota</taxon>
        <taxon>Pezizomycotina</taxon>
        <taxon>Dothideomycetes</taxon>
        <taxon>Pleosporomycetidae</taxon>
        <taxon>Pleosporales</taxon>
        <taxon>Torulaceae</taxon>
        <taxon>Dendryphion</taxon>
    </lineage>
</organism>
<protein>
    <submittedName>
        <fullName evidence="2">Uncharacterized protein</fullName>
    </submittedName>
</protein>
<evidence type="ECO:0000256" key="1">
    <source>
        <dbReference type="SAM" id="SignalP"/>
    </source>
</evidence>
<comment type="caution">
    <text evidence="2">The sequence shown here is derived from an EMBL/GenBank/DDBJ whole genome shotgun (WGS) entry which is preliminary data.</text>
</comment>
<proteinExistence type="predicted"/>